<sequence length="135" mass="15630">MDRAAANGYLDVVEFLHQNRKEGCTPAAMDDAARNGHFEVVKFLYKNRSEYCTAMAGESRLVAVLQFLKDHKRLRSRLPKTVDASARGDLELLQWLYGHDRRHFGFEAVVETAREKNHFHVLRWLETLPEAGRFL</sequence>
<dbReference type="SUPFAM" id="SSF140860">
    <property type="entry name" value="Pseudo ankyrin repeat-like"/>
    <property type="match status" value="1"/>
</dbReference>
<dbReference type="PANTHER" id="PTHR46586">
    <property type="entry name" value="ANKYRIN REPEAT-CONTAINING PROTEIN"/>
    <property type="match status" value="1"/>
</dbReference>
<dbReference type="InterPro" id="IPR002110">
    <property type="entry name" value="Ankyrin_rpt"/>
</dbReference>
<evidence type="ECO:0000313" key="2">
    <source>
        <dbReference type="Proteomes" id="UP000697107"/>
    </source>
</evidence>
<protein>
    <submittedName>
        <fullName evidence="1">Uncharacterized protein</fullName>
    </submittedName>
</protein>
<reference evidence="1" key="1">
    <citation type="submission" date="2018-10" db="EMBL/GenBank/DDBJ databases">
        <title>Effector identification in a new, highly contiguous assembly of the strawberry crown rot pathogen Phytophthora cactorum.</title>
        <authorList>
            <person name="Armitage A.D."/>
            <person name="Nellist C.F."/>
            <person name="Bates H."/>
            <person name="Vickerstaff R.J."/>
            <person name="Harrison R.J."/>
        </authorList>
    </citation>
    <scope>NUCLEOTIDE SEQUENCE</scope>
    <source>
        <strain evidence="1">P415</strain>
    </source>
</reference>
<dbReference type="Gene3D" id="1.25.40.20">
    <property type="entry name" value="Ankyrin repeat-containing domain"/>
    <property type="match status" value="1"/>
</dbReference>
<dbReference type="Proteomes" id="UP000697107">
    <property type="component" value="Unassembled WGS sequence"/>
</dbReference>
<evidence type="ECO:0000313" key="1">
    <source>
        <dbReference type="EMBL" id="KAG2967773.1"/>
    </source>
</evidence>
<name>A0A8T1K3G3_9STRA</name>
<dbReference type="Pfam" id="PF13637">
    <property type="entry name" value="Ank_4"/>
    <property type="match status" value="1"/>
</dbReference>
<dbReference type="InterPro" id="IPR036770">
    <property type="entry name" value="Ankyrin_rpt-contain_sf"/>
</dbReference>
<dbReference type="EMBL" id="RCML01000907">
    <property type="protein sequence ID" value="KAG2967773.1"/>
    <property type="molecule type" value="Genomic_DNA"/>
</dbReference>
<accession>A0A8T1K3G3</accession>
<dbReference type="VEuPathDB" id="FungiDB:PC110_g15279"/>
<dbReference type="PANTHER" id="PTHR46586:SF3">
    <property type="entry name" value="ANKYRIN REPEAT-CONTAINING PROTEIN"/>
    <property type="match status" value="1"/>
</dbReference>
<dbReference type="AlphaFoldDB" id="A0A8T1K3G3"/>
<gene>
    <name evidence="1" type="ORF">PC118_g18390</name>
</gene>
<dbReference type="InterPro" id="IPR052050">
    <property type="entry name" value="SecEffector_AnkRepeat"/>
</dbReference>
<comment type="caution">
    <text evidence="1">The sequence shown here is derived from an EMBL/GenBank/DDBJ whole genome shotgun (WGS) entry which is preliminary data.</text>
</comment>
<proteinExistence type="predicted"/>
<organism evidence="1 2">
    <name type="scientific">Phytophthora cactorum</name>
    <dbReference type="NCBI Taxonomy" id="29920"/>
    <lineage>
        <taxon>Eukaryota</taxon>
        <taxon>Sar</taxon>
        <taxon>Stramenopiles</taxon>
        <taxon>Oomycota</taxon>
        <taxon>Peronosporomycetes</taxon>
        <taxon>Peronosporales</taxon>
        <taxon>Peronosporaceae</taxon>
        <taxon>Phytophthora</taxon>
    </lineage>
</organism>